<keyword evidence="3" id="KW-1185">Reference proteome</keyword>
<feature type="region of interest" description="Disordered" evidence="1">
    <location>
        <begin position="1"/>
        <end position="76"/>
    </location>
</feature>
<dbReference type="Proteomes" id="UP000193067">
    <property type="component" value="Unassembled WGS sequence"/>
</dbReference>
<accession>A0A1Y2I7Q0</accession>
<dbReference type="AlphaFoldDB" id="A0A1Y2I7Q0"/>
<sequence>MGGRLPAGCPEGLPAQPSERATDDGQAGAEPLHVRALGPTQQVPTGGGGGANSARTLGSPVESAGGSRTGPGKREL</sequence>
<reference evidence="2 3" key="1">
    <citation type="journal article" date="2015" name="Biotechnol. Biofuels">
        <title>Enhanced degradation of softwood versus hardwood by the white-rot fungus Pycnoporus coccineus.</title>
        <authorList>
            <person name="Couturier M."/>
            <person name="Navarro D."/>
            <person name="Chevret D."/>
            <person name="Henrissat B."/>
            <person name="Piumi F."/>
            <person name="Ruiz-Duenas F.J."/>
            <person name="Martinez A.T."/>
            <person name="Grigoriev I.V."/>
            <person name="Riley R."/>
            <person name="Lipzen A."/>
            <person name="Berrin J.G."/>
            <person name="Master E.R."/>
            <person name="Rosso M.N."/>
        </authorList>
    </citation>
    <scope>NUCLEOTIDE SEQUENCE [LARGE SCALE GENOMIC DNA]</scope>
    <source>
        <strain evidence="2 3">BRFM310</strain>
    </source>
</reference>
<gene>
    <name evidence="2" type="ORF">PYCCODRAFT_1306233</name>
</gene>
<dbReference type="EMBL" id="KZ084179">
    <property type="protein sequence ID" value="OSC96492.1"/>
    <property type="molecule type" value="Genomic_DNA"/>
</dbReference>
<organism evidence="2 3">
    <name type="scientific">Trametes coccinea (strain BRFM310)</name>
    <name type="common">Pycnoporus coccineus</name>
    <dbReference type="NCBI Taxonomy" id="1353009"/>
    <lineage>
        <taxon>Eukaryota</taxon>
        <taxon>Fungi</taxon>
        <taxon>Dikarya</taxon>
        <taxon>Basidiomycota</taxon>
        <taxon>Agaricomycotina</taxon>
        <taxon>Agaricomycetes</taxon>
        <taxon>Polyporales</taxon>
        <taxon>Polyporaceae</taxon>
        <taxon>Trametes</taxon>
    </lineage>
</organism>
<evidence type="ECO:0000313" key="3">
    <source>
        <dbReference type="Proteomes" id="UP000193067"/>
    </source>
</evidence>
<evidence type="ECO:0000313" key="2">
    <source>
        <dbReference type="EMBL" id="OSC96492.1"/>
    </source>
</evidence>
<name>A0A1Y2I7Q0_TRAC3</name>
<protein>
    <submittedName>
        <fullName evidence="2">Uncharacterized protein</fullName>
    </submittedName>
</protein>
<proteinExistence type="predicted"/>
<evidence type="ECO:0000256" key="1">
    <source>
        <dbReference type="SAM" id="MobiDB-lite"/>
    </source>
</evidence>